<evidence type="ECO:0000259" key="4">
    <source>
        <dbReference type="PROSITE" id="PS50851"/>
    </source>
</evidence>
<name>A0A6N9THF8_9ALTE</name>
<organism evidence="5 6">
    <name type="scientific">Alteromonas genovensis</name>
    <dbReference type="NCBI Taxonomy" id="471225"/>
    <lineage>
        <taxon>Bacteria</taxon>
        <taxon>Pseudomonadati</taxon>
        <taxon>Pseudomonadota</taxon>
        <taxon>Gammaproteobacteria</taxon>
        <taxon>Alteromonadales</taxon>
        <taxon>Alteromonadaceae</taxon>
        <taxon>Alteromonas/Salinimonas group</taxon>
        <taxon>Alteromonas</taxon>
    </lineage>
</organism>
<dbReference type="PANTHER" id="PTHR22617:SF45">
    <property type="entry name" value="CHEMOTAXIS PROTEIN CHEW"/>
    <property type="match status" value="1"/>
</dbReference>
<dbReference type="PROSITE" id="PS50851">
    <property type="entry name" value="CHEW"/>
    <property type="match status" value="3"/>
</dbReference>
<dbReference type="RefSeq" id="WP_163104600.1">
    <property type="nucleotide sequence ID" value="NZ_JAAAWO010000001.1"/>
</dbReference>
<dbReference type="InterPro" id="IPR036061">
    <property type="entry name" value="CheW-like_dom_sf"/>
</dbReference>
<feature type="domain" description="CheW-like" evidence="4">
    <location>
        <begin position="359"/>
        <end position="501"/>
    </location>
</feature>
<dbReference type="EMBL" id="JAAAWO010000001">
    <property type="protein sequence ID" value="NDW14128.1"/>
    <property type="molecule type" value="Genomic_DNA"/>
</dbReference>
<dbReference type="Proteomes" id="UP000471381">
    <property type="component" value="Unassembled WGS sequence"/>
</dbReference>
<dbReference type="SUPFAM" id="SSF50341">
    <property type="entry name" value="CheW-like"/>
    <property type="match status" value="3"/>
</dbReference>
<comment type="subcellular location">
    <subcellularLocation>
        <location evidence="1">Cytoplasm</location>
    </subcellularLocation>
</comment>
<dbReference type="SMART" id="SM00260">
    <property type="entry name" value="CheW"/>
    <property type="match status" value="3"/>
</dbReference>
<dbReference type="InterPro" id="IPR002545">
    <property type="entry name" value="CheW-lke_dom"/>
</dbReference>
<evidence type="ECO:0000256" key="1">
    <source>
        <dbReference type="ARBA" id="ARBA00004496"/>
    </source>
</evidence>
<dbReference type="GO" id="GO:0006935">
    <property type="term" value="P:chemotaxis"/>
    <property type="evidence" value="ECO:0007669"/>
    <property type="project" value="InterPro"/>
</dbReference>
<keyword evidence="3" id="KW-0963">Cytoplasm</keyword>
<dbReference type="InterPro" id="IPR039315">
    <property type="entry name" value="CheW"/>
</dbReference>
<dbReference type="Gene3D" id="2.30.30.40">
    <property type="entry name" value="SH3 Domains"/>
    <property type="match status" value="3"/>
</dbReference>
<dbReference type="Pfam" id="PF01584">
    <property type="entry name" value="CheW"/>
    <property type="match status" value="3"/>
</dbReference>
<reference evidence="5 6" key="1">
    <citation type="submission" date="2020-01" db="EMBL/GenBank/DDBJ databases">
        <title>Genomes of bacteria type strains.</title>
        <authorList>
            <person name="Chen J."/>
            <person name="Zhu S."/>
            <person name="Yang J."/>
        </authorList>
    </citation>
    <scope>NUCLEOTIDE SEQUENCE [LARGE SCALE GENOMIC DNA]</scope>
    <source>
        <strain evidence="5 6">LMG 24078</strain>
    </source>
</reference>
<dbReference type="PANTHER" id="PTHR22617">
    <property type="entry name" value="CHEMOTAXIS SENSOR HISTIDINE KINASE-RELATED"/>
    <property type="match status" value="1"/>
</dbReference>
<gene>
    <name evidence="5" type="ORF">GTQ48_01085</name>
</gene>
<evidence type="ECO:0000313" key="5">
    <source>
        <dbReference type="EMBL" id="NDW14128.1"/>
    </source>
</evidence>
<keyword evidence="6" id="KW-1185">Reference proteome</keyword>
<protein>
    <recommendedName>
        <fullName evidence="2">Chemotaxis protein CheW</fullName>
    </recommendedName>
</protein>
<dbReference type="Gene3D" id="2.40.50.180">
    <property type="entry name" value="CheA-289, Domain 4"/>
    <property type="match status" value="3"/>
</dbReference>
<sequence>MSITEQVHTDSADVEKQFVSFLIQEECFAFQMLSVGEIIRVPVLVSVPLGPPQMQGLANLRGNVLPVYDLSMILLGKPSVVSDVNRVIVVDTELGSIGFLVDRVLKVYSVPSNCVVDSDSKAVAVAYDYLDGIIKQADMPVEQILNVSSLAKAQSIAKLESKNTTLSHFASADSKTNIGQEADDLQQLVCFSLEAQDFALHLQDVQEIVRVPDAMSQLPDSLPCVLGLVNLRGRIIPIIDLASTIHMKSSQINDASRIVIIHSAHYGSIGFVVAKVSNVMSICSNEMEPVPSVCNDGAESGFLEAVYRRDGGKSLVSIISLENIFMRSLSHTLSTMETNLIGEENVTEVKQDSVGEDDYEQYVIFWIEGQEYGVSIEDTQEITRVPEKLESVPGTPHYLKGIVNLRGTVLPVIDLRSRLNLPSSQSCERQRIVVLTKNKLRTGFIVDSVVEVKTVVRNAIEKAPSLSDSQSEFLNRLIKLSDEKRIIQLIEPSVLLHDSAVETARG</sequence>
<dbReference type="AlphaFoldDB" id="A0A6N9THF8"/>
<feature type="domain" description="CheW-like" evidence="4">
    <location>
        <begin position="15"/>
        <end position="156"/>
    </location>
</feature>
<accession>A0A6N9THF8</accession>
<evidence type="ECO:0000256" key="2">
    <source>
        <dbReference type="ARBA" id="ARBA00021483"/>
    </source>
</evidence>
<evidence type="ECO:0000256" key="3">
    <source>
        <dbReference type="ARBA" id="ARBA00022490"/>
    </source>
</evidence>
<evidence type="ECO:0000313" key="6">
    <source>
        <dbReference type="Proteomes" id="UP000471381"/>
    </source>
</evidence>
<proteinExistence type="predicted"/>
<comment type="caution">
    <text evidence="5">The sequence shown here is derived from an EMBL/GenBank/DDBJ whole genome shotgun (WGS) entry which is preliminary data.</text>
</comment>
<dbReference type="GO" id="GO:0005829">
    <property type="term" value="C:cytosol"/>
    <property type="evidence" value="ECO:0007669"/>
    <property type="project" value="TreeGrafter"/>
</dbReference>
<feature type="domain" description="CheW-like" evidence="4">
    <location>
        <begin position="185"/>
        <end position="330"/>
    </location>
</feature>
<dbReference type="GO" id="GO:0007165">
    <property type="term" value="P:signal transduction"/>
    <property type="evidence" value="ECO:0007669"/>
    <property type="project" value="InterPro"/>
</dbReference>